<name>A0A6C2U173_PONDE</name>
<dbReference type="GO" id="GO:0016787">
    <property type="term" value="F:hydrolase activity"/>
    <property type="evidence" value="ECO:0007669"/>
    <property type="project" value="UniProtKB-KW"/>
</dbReference>
<dbReference type="Gene3D" id="2.60.120.260">
    <property type="entry name" value="Galactose-binding domain-like"/>
    <property type="match status" value="1"/>
</dbReference>
<dbReference type="Pfam" id="PF17132">
    <property type="entry name" value="Glyco_hydro_106"/>
    <property type="match status" value="1"/>
</dbReference>
<dbReference type="AlphaFoldDB" id="A0A6C2U173"/>
<reference evidence="3 4" key="1">
    <citation type="submission" date="2019-04" db="EMBL/GenBank/DDBJ databases">
        <authorList>
            <person name="Van Vliet M D."/>
        </authorList>
    </citation>
    <scope>NUCLEOTIDE SEQUENCE [LARGE SCALE GENOMIC DNA]</scope>
    <source>
        <strain evidence="3 4">F1</strain>
    </source>
</reference>
<dbReference type="PANTHER" id="PTHR43817:SF1">
    <property type="entry name" value="HYDROLASE, FAMILY 43, PUTATIVE (AFU_ORTHOLOGUE AFUA_3G01660)-RELATED"/>
    <property type="match status" value="1"/>
</dbReference>
<proteinExistence type="predicted"/>
<dbReference type="EMBL" id="CAAHFG010000001">
    <property type="protein sequence ID" value="VGO13623.1"/>
    <property type="molecule type" value="Genomic_DNA"/>
</dbReference>
<keyword evidence="4" id="KW-1185">Reference proteome</keyword>
<protein>
    <recommendedName>
        <fullName evidence="5">Glycosyl hydrolases family 2 sugar binding domain-containing protein</fullName>
    </recommendedName>
</protein>
<dbReference type="InterPro" id="IPR008979">
    <property type="entry name" value="Galactose-bd-like_sf"/>
</dbReference>
<evidence type="ECO:0000313" key="3">
    <source>
        <dbReference type="EMBL" id="VGO13623.1"/>
    </source>
</evidence>
<sequence>MKKSLFISMACLLAAGARGEVEGSFRSPPESARPYTFYHFMNGNISEPAITKDLEAFAANGIGGLSLFEINWHTPHGGVYFDSKEFHSAVEYMLAEASRLGLDVSIKNHSGWSSTGAAWVTPEQSMKKLVWSEKKIKAGQNGIRLEQPKALHDFYRDIAVLAFPTPDDADYRLAHWFEKALDGHLAKERTGEKKMSDRNFPPSFDKAPADGVIALEEVLDLSGKMDASGKLNWSPKSGEWTVIRFGSTTTGEMNRPASDGANGLEIDKMSRAVADVYWEKFLDKIVAYGKGHRAFSTFLIDSYEVGHQNWTDGFDLEFKKRAGYDLIPHLVCVTGRILESTETSERVLWDLRRTAADLVYENYFLYFTEKCHQNGLKMELESYGWGPFEASRVAQLADIPVTEFWQNKAHDPWADALGFQWTAQMMSSAAHLTGRKVVGAEAYTRMKGDWKMHPYVMKIRGDRAFARGINRLIFHSAAHNPFPDEVKPGMTMGQFGFQGARNNTWFYGSKVWKEYIARCQSIFQQGEYVSDFLYLYGDERGFNCFYKEKELSEPWLPGHKFNMADIGTLDRLFVDKNGNVRVTYKGKTLPNVYEMLVMKRTVLMTPDTAKKLGALVEEGASVYCDRPIRTPRLKDAEKNDAALNALLKKYWDSGKIRPLSDLDAGIKAITPDCEMADKMQYAHHKVGDADFYFVSNQTYDSRDEKVTFRIAGRLPELWNPETGETMPAPNWRRTKDGRTQVDLEFDPADSIFVVFRKPTNQTEKVSPKIEYKEAGKITGDWTVTFDPTFGPKEPQPFRELIAWNEHSNEKIKHFSGTASYRKTVAVSDPDAELVLDLGDVQIMARVLVNGKDLGVLWKPPFRVSLSGALRKGKNELEIRVTNLWVNRLIGDAALPETGKRSKWKNEAYERFPDWVLNGTAIPEGHRHTFAPWNHYDKGGELVPSGLLGPVRLMKRVELP</sequence>
<organism evidence="3 4">
    <name type="scientific">Pontiella desulfatans</name>
    <dbReference type="NCBI Taxonomy" id="2750659"/>
    <lineage>
        <taxon>Bacteria</taxon>
        <taxon>Pseudomonadati</taxon>
        <taxon>Kiritimatiellota</taxon>
        <taxon>Kiritimatiellia</taxon>
        <taxon>Kiritimatiellales</taxon>
        <taxon>Pontiellaceae</taxon>
        <taxon>Pontiella</taxon>
    </lineage>
</organism>
<keyword evidence="2" id="KW-0378">Hydrolase</keyword>
<dbReference type="RefSeq" id="WP_168442157.1">
    <property type="nucleotide sequence ID" value="NZ_CAAHFG010000001.1"/>
</dbReference>
<keyword evidence="1" id="KW-0732">Signal</keyword>
<dbReference type="PANTHER" id="PTHR43817">
    <property type="entry name" value="GLYCOSYL HYDROLASE"/>
    <property type="match status" value="1"/>
</dbReference>
<evidence type="ECO:0000256" key="2">
    <source>
        <dbReference type="ARBA" id="ARBA00022801"/>
    </source>
</evidence>
<gene>
    <name evidence="3" type="ORF">PDESU_02180</name>
</gene>
<dbReference type="Proteomes" id="UP000366872">
    <property type="component" value="Unassembled WGS sequence"/>
</dbReference>
<dbReference type="NCBIfam" id="NF045579">
    <property type="entry name" value="rhamnoside_JR"/>
    <property type="match status" value="1"/>
</dbReference>
<evidence type="ECO:0000256" key="1">
    <source>
        <dbReference type="ARBA" id="ARBA00022729"/>
    </source>
</evidence>
<accession>A0A6C2U173</accession>
<dbReference type="SUPFAM" id="SSF49785">
    <property type="entry name" value="Galactose-binding domain-like"/>
    <property type="match status" value="1"/>
</dbReference>
<evidence type="ECO:0000313" key="4">
    <source>
        <dbReference type="Proteomes" id="UP000366872"/>
    </source>
</evidence>
<evidence type="ECO:0008006" key="5">
    <source>
        <dbReference type="Google" id="ProtNLM"/>
    </source>
</evidence>